<dbReference type="SUPFAM" id="SSF54909">
    <property type="entry name" value="Dimeric alpha+beta barrel"/>
    <property type="match status" value="1"/>
</dbReference>
<proteinExistence type="predicted"/>
<sequence length="126" mass="14946">MSNLKYEKYLKNSNLKEFIIVITYLPLRRRYTIQFLLLTGKIINKLMNSPVVSFGLYANFTRSYYVTVSVWESRDSMHDFISTLPHSTAMKNFDKWKSNEGKFIEYQSISSAIDWKKVKQELKIDI</sequence>
<evidence type="ECO:0008006" key="3">
    <source>
        <dbReference type="Google" id="ProtNLM"/>
    </source>
</evidence>
<dbReference type="Proteomes" id="UP000248044">
    <property type="component" value="Chromosome"/>
</dbReference>
<dbReference type="GeneID" id="36833459"/>
<keyword evidence="2" id="KW-1185">Reference proteome</keyword>
<evidence type="ECO:0000313" key="2">
    <source>
        <dbReference type="Proteomes" id="UP000248044"/>
    </source>
</evidence>
<dbReference type="OrthoDB" id="378950at2157"/>
<dbReference type="RefSeq" id="WP_110271553.1">
    <property type="nucleotide sequence ID" value="NZ_CP029289.2"/>
</dbReference>
<organism evidence="1 2">
    <name type="scientific">Acidianus brierleyi</name>
    <dbReference type="NCBI Taxonomy" id="41673"/>
    <lineage>
        <taxon>Archaea</taxon>
        <taxon>Thermoproteota</taxon>
        <taxon>Thermoprotei</taxon>
        <taxon>Sulfolobales</taxon>
        <taxon>Sulfolobaceae</taxon>
        <taxon>Acidianus</taxon>
    </lineage>
</organism>
<protein>
    <recommendedName>
        <fullName evidence="3">DUF3291 domain-containing protein</fullName>
    </recommendedName>
</protein>
<dbReference type="InterPro" id="IPR011008">
    <property type="entry name" value="Dimeric_a/b-barrel"/>
</dbReference>
<reference evidence="1 2" key="1">
    <citation type="submission" date="2018-05" db="EMBL/GenBank/DDBJ databases">
        <title>Complete Genome Sequences of Extremely Thermoacidophilic, Metal-Mobilizing Type-Strain Members of the Archaeal Family Sulfolobaceae: Acidianus brierleyi DSM-1651T, Acidianus sulfidivorans DSM-18786T, Metallosphaera hakonensis DSM-7519T, and Metallosphaera prunae DSM-10039T.</title>
        <authorList>
            <person name="Counts J.A."/>
            <person name="Kelly R.M."/>
        </authorList>
    </citation>
    <scope>NUCLEOTIDE SEQUENCE [LARGE SCALE GENOMIC DNA]</scope>
    <source>
        <strain evidence="1 2">DSM 1651</strain>
    </source>
</reference>
<dbReference type="EMBL" id="CP029289">
    <property type="protein sequence ID" value="AWR95675.1"/>
    <property type="molecule type" value="Genomic_DNA"/>
</dbReference>
<accession>A0A2U9II62</accession>
<gene>
    <name evidence="1" type="ORF">DFR85_14845</name>
</gene>
<evidence type="ECO:0000313" key="1">
    <source>
        <dbReference type="EMBL" id="AWR95675.1"/>
    </source>
</evidence>
<dbReference type="KEGG" id="abri:DFR85_14845"/>
<name>A0A2U9II62_9CREN</name>
<dbReference type="AlphaFoldDB" id="A0A2U9II62"/>